<name>A0A419WSK2_9BACT</name>
<evidence type="ECO:0000256" key="2">
    <source>
        <dbReference type="SAM" id="SignalP"/>
    </source>
</evidence>
<dbReference type="InterPro" id="IPR051829">
    <property type="entry name" value="Multiheme_Cytochr_ET"/>
</dbReference>
<dbReference type="Proteomes" id="UP000284531">
    <property type="component" value="Unassembled WGS sequence"/>
</dbReference>
<sequence>MKKARLFFQLIGVGVLAISLSIASCTKEGPMGPAGADGTDGKDGVDGNSTCLACHGQEIKTTIEAQFSQSVHVSGLNAVDYAGGRSYCARCHSHQGYVEFAETGAVSGNITNPTAWECATCHSLHETMEAGDYALRLNGAVNLLTDNTVVVDEGNNNTCLNCHQSRRNGEYYDKYTEAQTFTREFTEDDIAVYQTAAFGPAGSATLNATSDTLTVVFDVPTTHVYISSTHAGPHPSSQGNTWIGIGGYTTSEGTIFSGHSDGCVKCHMGEASGHTFKPELDNCTSCHGEKNVYMDAIAGRVEAIGEALEAIHAIHKEDGEYHPMYASITREQFQAFWNFMILLEDRSNGAHNPTYTEALLDQAEALLGL</sequence>
<dbReference type="PANTHER" id="PTHR35038">
    <property type="entry name" value="DISSIMILATORY SULFITE REDUCTASE SIRA"/>
    <property type="match status" value="1"/>
</dbReference>
<dbReference type="PROSITE" id="PS51257">
    <property type="entry name" value="PROKAR_LIPOPROTEIN"/>
    <property type="match status" value="1"/>
</dbReference>
<proteinExistence type="predicted"/>
<dbReference type="SUPFAM" id="SSF48695">
    <property type="entry name" value="Multiheme cytochromes"/>
    <property type="match status" value="1"/>
</dbReference>
<evidence type="ECO:0000256" key="1">
    <source>
        <dbReference type="ARBA" id="ARBA00022729"/>
    </source>
</evidence>
<dbReference type="OrthoDB" id="9777268at2"/>
<keyword evidence="4" id="KW-1185">Reference proteome</keyword>
<organism evidence="3 4">
    <name type="scientific">Marinifilum flexuosum</name>
    <dbReference type="NCBI Taxonomy" id="1117708"/>
    <lineage>
        <taxon>Bacteria</taxon>
        <taxon>Pseudomonadati</taxon>
        <taxon>Bacteroidota</taxon>
        <taxon>Bacteroidia</taxon>
        <taxon>Marinilabiliales</taxon>
        <taxon>Marinifilaceae</taxon>
    </lineage>
</organism>
<comment type="caution">
    <text evidence="3">The sequence shown here is derived from an EMBL/GenBank/DDBJ whole genome shotgun (WGS) entry which is preliminary data.</text>
</comment>
<dbReference type="AlphaFoldDB" id="A0A419WSK2"/>
<dbReference type="RefSeq" id="WP_120241060.1">
    <property type="nucleotide sequence ID" value="NZ_RAPQ01000011.1"/>
</dbReference>
<keyword evidence="1 2" id="KW-0732">Signal</keyword>
<dbReference type="Gene3D" id="1.10.1130.10">
    <property type="entry name" value="Flavocytochrome C3, Chain A"/>
    <property type="match status" value="1"/>
</dbReference>
<accession>A0A419WSK2</accession>
<evidence type="ECO:0000313" key="4">
    <source>
        <dbReference type="Proteomes" id="UP000284531"/>
    </source>
</evidence>
<gene>
    <name evidence="3" type="ORF">BXY64_3323</name>
</gene>
<evidence type="ECO:0000313" key="3">
    <source>
        <dbReference type="EMBL" id="RKD98464.1"/>
    </source>
</evidence>
<protein>
    <submittedName>
        <fullName evidence="3">Uncharacterized protein</fullName>
    </submittedName>
</protein>
<dbReference type="EMBL" id="RAPQ01000011">
    <property type="protein sequence ID" value="RKD98464.1"/>
    <property type="molecule type" value="Genomic_DNA"/>
</dbReference>
<feature type="signal peptide" evidence="2">
    <location>
        <begin position="1"/>
        <end position="23"/>
    </location>
</feature>
<dbReference type="InterPro" id="IPR036280">
    <property type="entry name" value="Multihaem_cyt_sf"/>
</dbReference>
<reference evidence="3 4" key="1">
    <citation type="submission" date="2018-09" db="EMBL/GenBank/DDBJ databases">
        <title>Genomic Encyclopedia of Archaeal and Bacterial Type Strains, Phase II (KMG-II): from individual species to whole genera.</title>
        <authorList>
            <person name="Goeker M."/>
        </authorList>
    </citation>
    <scope>NUCLEOTIDE SEQUENCE [LARGE SCALE GENOMIC DNA]</scope>
    <source>
        <strain evidence="3 4">DSM 21950</strain>
    </source>
</reference>
<feature type="chain" id="PRO_5019049775" evidence="2">
    <location>
        <begin position="24"/>
        <end position="369"/>
    </location>
</feature>